<evidence type="ECO:0000313" key="2">
    <source>
        <dbReference type="Proteomes" id="UP000275267"/>
    </source>
</evidence>
<gene>
    <name evidence="1" type="ORF">C2845_PM16G13060</name>
</gene>
<reference evidence="2" key="1">
    <citation type="journal article" date="2019" name="Nat. Commun.">
        <title>The genome of broomcorn millet.</title>
        <authorList>
            <person name="Zou C."/>
            <person name="Miki D."/>
            <person name="Li D."/>
            <person name="Tang Q."/>
            <person name="Xiao L."/>
            <person name="Rajput S."/>
            <person name="Deng P."/>
            <person name="Jia W."/>
            <person name="Huang R."/>
            <person name="Zhang M."/>
            <person name="Sun Y."/>
            <person name="Hu J."/>
            <person name="Fu X."/>
            <person name="Schnable P.S."/>
            <person name="Li F."/>
            <person name="Zhang H."/>
            <person name="Feng B."/>
            <person name="Zhu X."/>
            <person name="Liu R."/>
            <person name="Schnable J.C."/>
            <person name="Zhu J.-K."/>
            <person name="Zhang H."/>
        </authorList>
    </citation>
    <scope>NUCLEOTIDE SEQUENCE [LARGE SCALE GENOMIC DNA]</scope>
</reference>
<dbReference type="Proteomes" id="UP000275267">
    <property type="component" value="Unassembled WGS sequence"/>
</dbReference>
<protein>
    <submittedName>
        <fullName evidence="1">Uncharacterized protein</fullName>
    </submittedName>
</protein>
<dbReference type="EMBL" id="PQIB02000015">
    <property type="protein sequence ID" value="RLM65434.1"/>
    <property type="molecule type" value="Genomic_DNA"/>
</dbReference>
<keyword evidence="2" id="KW-1185">Reference proteome</keyword>
<dbReference type="AlphaFoldDB" id="A0A3L6PVU8"/>
<organism evidence="1 2">
    <name type="scientific">Panicum miliaceum</name>
    <name type="common">Proso millet</name>
    <name type="synonym">Broomcorn millet</name>
    <dbReference type="NCBI Taxonomy" id="4540"/>
    <lineage>
        <taxon>Eukaryota</taxon>
        <taxon>Viridiplantae</taxon>
        <taxon>Streptophyta</taxon>
        <taxon>Embryophyta</taxon>
        <taxon>Tracheophyta</taxon>
        <taxon>Spermatophyta</taxon>
        <taxon>Magnoliopsida</taxon>
        <taxon>Liliopsida</taxon>
        <taxon>Poales</taxon>
        <taxon>Poaceae</taxon>
        <taxon>PACMAD clade</taxon>
        <taxon>Panicoideae</taxon>
        <taxon>Panicodae</taxon>
        <taxon>Paniceae</taxon>
        <taxon>Panicinae</taxon>
        <taxon>Panicum</taxon>
        <taxon>Panicum sect. Panicum</taxon>
    </lineage>
</organism>
<accession>A0A3L6PVU8</accession>
<name>A0A3L6PVU8_PANMI</name>
<comment type="caution">
    <text evidence="1">The sequence shown here is derived from an EMBL/GenBank/DDBJ whole genome shotgun (WGS) entry which is preliminary data.</text>
</comment>
<sequence length="80" mass="9149">MAPARAEAQLIQLVGPDSIIRKPDGRCFQLDVHSSGFSNQQHPSKHELKTGETWLSLMISAHCPFFRLQQHQQQLLKRDD</sequence>
<proteinExistence type="predicted"/>
<evidence type="ECO:0000313" key="1">
    <source>
        <dbReference type="EMBL" id="RLM65434.1"/>
    </source>
</evidence>